<dbReference type="SUPFAM" id="SSF51126">
    <property type="entry name" value="Pectin lyase-like"/>
    <property type="match status" value="1"/>
</dbReference>
<dbReference type="SUPFAM" id="SSF50156">
    <property type="entry name" value="PDZ domain-like"/>
    <property type="match status" value="1"/>
</dbReference>
<dbReference type="InterPro" id="IPR011050">
    <property type="entry name" value="Pectin_lyase_fold/virulence"/>
</dbReference>
<evidence type="ECO:0000313" key="2">
    <source>
        <dbReference type="Proteomes" id="UP000198964"/>
    </source>
</evidence>
<dbReference type="InterPro" id="IPR006626">
    <property type="entry name" value="PbH1"/>
</dbReference>
<dbReference type="PANTHER" id="PTHR36453:SF1">
    <property type="entry name" value="RIGHT HANDED BETA HELIX DOMAIN-CONTAINING PROTEIN"/>
    <property type="match status" value="1"/>
</dbReference>
<dbReference type="EMBL" id="FONW01000010">
    <property type="protein sequence ID" value="SFF58612.1"/>
    <property type="molecule type" value="Genomic_DNA"/>
</dbReference>
<dbReference type="Gene3D" id="2.30.42.10">
    <property type="match status" value="1"/>
</dbReference>
<dbReference type="RefSeq" id="WP_093920886.1">
    <property type="nucleotide sequence ID" value="NZ_FONW01000010.1"/>
</dbReference>
<keyword evidence="2" id="KW-1185">Reference proteome</keyword>
<dbReference type="Gene3D" id="2.160.20.10">
    <property type="entry name" value="Single-stranded right-handed beta-helix, Pectin lyase-like"/>
    <property type="match status" value="2"/>
</dbReference>
<evidence type="ECO:0000313" key="1">
    <source>
        <dbReference type="EMBL" id="SFF58612.1"/>
    </source>
</evidence>
<dbReference type="PANTHER" id="PTHR36453">
    <property type="entry name" value="SECRETED PROTEIN-RELATED"/>
    <property type="match status" value="1"/>
</dbReference>
<dbReference type="InterPro" id="IPR012334">
    <property type="entry name" value="Pectin_lyas_fold"/>
</dbReference>
<dbReference type="AlphaFoldDB" id="A0A1I2JUS5"/>
<gene>
    <name evidence="1" type="ORF">SAMN05216283_11013</name>
</gene>
<dbReference type="PROSITE" id="PS51257">
    <property type="entry name" value="PROKAR_LIPOPROTEIN"/>
    <property type="match status" value="1"/>
</dbReference>
<dbReference type="Proteomes" id="UP000198964">
    <property type="component" value="Unassembled WGS sequence"/>
</dbReference>
<proteinExistence type="predicted"/>
<name>A0A1I2JUS5_9BACT</name>
<sequence length="804" mass="91078">MRLNFRFLSFLFLIGLVACQPKTLDIYVSPQGNDDQNGSAEKPIKTLQKAKDLASSYAGKQKVNIILEDGTYYLDETLVFDFKDSGTEEFPINFRAAHEGEAVVSGGKELNLSWQSYQNGIYQAKVNGDINIDQLYINGQRQRMARFPNAVEGKNVFDTWELVHTKEPDPKNDPLNPERIASWSNPEGAYVHAMHSALWGDMHWLVNGKNEDGSLDLEGGWQNNRPSPMHPRYRMVENVFEELDVPGEWFFNQAEGMLYYYPSKEMNLASAKVEIVRLKHLIEFRGTKEKPVRFINLQGLVFKHAARSFMENKEQLLRSDWTVYRGGAIVYYGAEDCSVTDCEFDQLGGNSIFVNNYNRRLSFKSCYIHHGGANGIAFVGDPAMVRSPLFRYGKQDFEKIDRTPGPKGDNYPEDCLVEDCLITMTGRDEKQTSPVQISMAHKITVRHCSIYDVPRAGINISEGTFGGHVIEYCDVFNTVLETGDHGSFNSWGRDRFWTPDIRETDAEMKKDPNLFKLDMLAPNTIRNSRWRCDHGWDIDLDDGSSWYTIYNNLLLNGGLKMREGYHRTATNNIIINNSLHPHVWYPESGDVFMHNIVFGAYRPAVMQRAIAADGKWGQELDYNLFATNQEDREKFQVNGCDQNSMVGDPMFINPKEGNFAVKEDSPALKIGFKNFDMTQFGVVSEKLRKIAKTPNIPQKIVSGNTVTGKVYTWLGAKVKNVETLGEQSANGLSSMSGVLLLDVPANSELGQRGFNTSDVIVGVNKQEVKTFEQLLQLFQGLQSKKNCTINMMRNQQAKDLTVSF</sequence>
<protein>
    <submittedName>
        <fullName evidence="1">PDZ domain-containing protein</fullName>
    </submittedName>
</protein>
<dbReference type="InterPro" id="IPR036034">
    <property type="entry name" value="PDZ_sf"/>
</dbReference>
<organism evidence="1 2">
    <name type="scientific">Sunxiuqinia elliptica</name>
    <dbReference type="NCBI Taxonomy" id="655355"/>
    <lineage>
        <taxon>Bacteria</taxon>
        <taxon>Pseudomonadati</taxon>
        <taxon>Bacteroidota</taxon>
        <taxon>Bacteroidia</taxon>
        <taxon>Marinilabiliales</taxon>
        <taxon>Prolixibacteraceae</taxon>
        <taxon>Sunxiuqinia</taxon>
    </lineage>
</organism>
<dbReference type="SMART" id="SM00710">
    <property type="entry name" value="PbH1"/>
    <property type="match status" value="3"/>
</dbReference>
<accession>A0A1I2JUS5</accession>
<reference evidence="1 2" key="1">
    <citation type="submission" date="2016-10" db="EMBL/GenBank/DDBJ databases">
        <authorList>
            <person name="de Groot N.N."/>
        </authorList>
    </citation>
    <scope>NUCLEOTIDE SEQUENCE [LARGE SCALE GENOMIC DNA]</scope>
    <source>
        <strain evidence="1 2">CGMCC 1.9156</strain>
    </source>
</reference>
<dbReference type="STRING" id="655355.SAMN05216283_11013"/>